<dbReference type="Pfam" id="PF02163">
    <property type="entry name" value="Peptidase_M50"/>
    <property type="match status" value="1"/>
</dbReference>
<evidence type="ECO:0000256" key="8">
    <source>
        <dbReference type="ARBA" id="ARBA00032658"/>
    </source>
</evidence>
<dbReference type="InterPro" id="IPR001193">
    <property type="entry name" value="MBTPS2"/>
</dbReference>
<comment type="function">
    <text evidence="9">Zinc metalloprotease that mediates intramembrane proteolysis of proteins such as ATF6, ATF6B, SREBF1/SREBP1 and SREBF2/SREBP2. Catalyzes the second step in the proteolytic activation of the sterol regulatory element-binding proteins (SREBPs) SREBF1/SREBP1 and SREBF2/SREBP2: cleaves SREBPs within the first transmembrane segment, thereby releasing the N-terminal segment with a portion of the transmembrane segment attached. Mature N-terminal SREBP fragments shuttle to the nucleus and activate gene transcription. Also mediates the second step in the proteolytic activation of the cyclic AMP-dependent transcription factor ATF-6 (ATF6 and ATF6B). Involved in intramembrane proteolysis during bone formation. In astrocytes and osteoblasts, upon DNA damage and ER stress, mediates the second step of the regulated intramembrane proteolytic activation of the transcription factor CREB3L1, leading to the inhibition of cell-cycle progression.</text>
</comment>
<proteinExistence type="predicted"/>
<evidence type="ECO:0000256" key="5">
    <source>
        <dbReference type="ARBA" id="ARBA00022692"/>
    </source>
</evidence>
<evidence type="ECO:0000313" key="12">
    <source>
        <dbReference type="EMBL" id="CAG9135742.1"/>
    </source>
</evidence>
<dbReference type="GO" id="GO:0016020">
    <property type="term" value="C:membrane"/>
    <property type="evidence" value="ECO:0007669"/>
    <property type="project" value="InterPro"/>
</dbReference>
<gene>
    <name evidence="12" type="ORF">PLXY2_LOCUS13970</name>
</gene>
<comment type="subcellular location">
    <subcellularLocation>
        <location evidence="2">Endomembrane system</location>
        <topology evidence="2">Multi-pass membrane protein</topology>
    </subcellularLocation>
</comment>
<dbReference type="GO" id="GO:0012505">
    <property type="term" value="C:endomembrane system"/>
    <property type="evidence" value="ECO:0007669"/>
    <property type="project" value="UniProtKB-SubCell"/>
</dbReference>
<dbReference type="PANTHER" id="PTHR13325">
    <property type="entry name" value="PROTEASE M50 MEMBRANE-BOUND TRANSCRIPTION FACTOR SITE 2 PROTEASE"/>
    <property type="match status" value="1"/>
</dbReference>
<evidence type="ECO:0000259" key="11">
    <source>
        <dbReference type="Pfam" id="PF02163"/>
    </source>
</evidence>
<feature type="transmembrane region" description="Helical" evidence="10">
    <location>
        <begin position="466"/>
        <end position="488"/>
    </location>
</feature>
<dbReference type="GO" id="GO:1905897">
    <property type="term" value="P:regulation of response to endoplasmic reticulum stress"/>
    <property type="evidence" value="ECO:0007669"/>
    <property type="project" value="TreeGrafter"/>
</dbReference>
<protein>
    <recommendedName>
        <fullName evidence="4">Membrane-bound transcription factor site-2 protease</fullName>
        <ecNumber evidence="3">3.4.24.85</ecNumber>
    </recommendedName>
    <alternativeName>
        <fullName evidence="8">Endopeptidase S2P</fullName>
    </alternativeName>
</protein>
<evidence type="ECO:0000256" key="10">
    <source>
        <dbReference type="SAM" id="Phobius"/>
    </source>
</evidence>
<feature type="transmembrane region" description="Helical" evidence="10">
    <location>
        <begin position="5"/>
        <end position="24"/>
    </location>
</feature>
<sequence>MAFSLFCAFVAVFYGVLLFFDLFFKSCMHYPYFAFMEHTGLKVGFFNFTWTTTAFNRFLLRRRGKRTTRFLQKFFTFGSFITIVAFLPFSLWTIIRVPLNEMAPDLTEKTTVTAIVPGVNLPLDDFWIYFMSIAVSTVLHEFGHALAAVNEDVQLLSFGITVYAILPMAYVQLNTDHLNSLSINRRLRIYCAGVWHNLVTALIALLLFLATPTLFSLAYKSNLGVRVTGIPDYSPLKGERGIGHEDVITSLNGCKVNNALDWRNCLMKSHERYGLCITAEYISQNDEMIVEAYQHDNAYVCCKLNYMDSLCFEYIEPKNADADVVVLPGQFYCLEPRKIVENSYQLCTETDEYRCKKNHHCLRPSLNNATYLLILQRQQYHPVLYLGTPRELEVLTVDQYFPRLNVLSLFSPKQFERFTYFVFIFSMGIGFLNVIPCYGADGHHIARNLIQLLAQYLNKDSNFVTLYTMITIIFGTIVTWVSLFYLFLRAIMQSGLD</sequence>
<evidence type="ECO:0000313" key="13">
    <source>
        <dbReference type="Proteomes" id="UP000653454"/>
    </source>
</evidence>
<evidence type="ECO:0000256" key="9">
    <source>
        <dbReference type="ARBA" id="ARBA00045828"/>
    </source>
</evidence>
<keyword evidence="7 10" id="KW-0472">Membrane</keyword>
<accession>A0A8S4G9Z7</accession>
<evidence type="ECO:0000256" key="7">
    <source>
        <dbReference type="ARBA" id="ARBA00023136"/>
    </source>
</evidence>
<evidence type="ECO:0000256" key="6">
    <source>
        <dbReference type="ARBA" id="ARBA00022989"/>
    </source>
</evidence>
<feature type="transmembrane region" description="Helical" evidence="10">
    <location>
        <begin position="193"/>
        <end position="219"/>
    </location>
</feature>
<keyword evidence="6 10" id="KW-1133">Transmembrane helix</keyword>
<dbReference type="PRINTS" id="PR01000">
    <property type="entry name" value="SREBPS2PTASE"/>
</dbReference>
<evidence type="ECO:0000256" key="1">
    <source>
        <dbReference type="ARBA" id="ARBA00001350"/>
    </source>
</evidence>
<dbReference type="EMBL" id="CAJHNJ030000112">
    <property type="protein sequence ID" value="CAG9135742.1"/>
    <property type="molecule type" value="Genomic_DNA"/>
</dbReference>
<organism evidence="12 13">
    <name type="scientific">Plutella xylostella</name>
    <name type="common">Diamondback moth</name>
    <name type="synonym">Plutella maculipennis</name>
    <dbReference type="NCBI Taxonomy" id="51655"/>
    <lineage>
        <taxon>Eukaryota</taxon>
        <taxon>Metazoa</taxon>
        <taxon>Ecdysozoa</taxon>
        <taxon>Arthropoda</taxon>
        <taxon>Hexapoda</taxon>
        <taxon>Insecta</taxon>
        <taxon>Pterygota</taxon>
        <taxon>Neoptera</taxon>
        <taxon>Endopterygota</taxon>
        <taxon>Lepidoptera</taxon>
        <taxon>Glossata</taxon>
        <taxon>Ditrysia</taxon>
        <taxon>Yponomeutoidea</taxon>
        <taxon>Plutellidae</taxon>
        <taxon>Plutella</taxon>
    </lineage>
</organism>
<feature type="transmembrane region" description="Helical" evidence="10">
    <location>
        <begin position="155"/>
        <end position="173"/>
    </location>
</feature>
<comment type="caution">
    <text evidence="12">The sequence shown here is derived from an EMBL/GenBank/DDBJ whole genome shotgun (WGS) entry which is preliminary data.</text>
</comment>
<evidence type="ECO:0000256" key="3">
    <source>
        <dbReference type="ARBA" id="ARBA00012347"/>
    </source>
</evidence>
<dbReference type="PANTHER" id="PTHR13325:SF3">
    <property type="entry name" value="MEMBRANE-BOUND TRANSCRIPTION FACTOR SITE-2 PROTEASE"/>
    <property type="match status" value="1"/>
</dbReference>
<keyword evidence="5 10" id="KW-0812">Transmembrane</keyword>
<dbReference type="EC" id="3.4.24.85" evidence="3"/>
<comment type="catalytic activity">
    <reaction evidence="1">
        <text>Cleaves several transcription factors that are type-2 transmembrane proteins within membrane-spanning domains. Known substrates include sterol regulatory element-binding protein (SREBP) -1, SREBP-2 and forms of the transcriptional activator ATF6. SREBP-2 is cleaved at the site 477-DRSRILL-|-CVLTFLCLSFNPLTSLLQWGGA-505. The residues Asn-Pro, 11 residues distal to the site of cleavage in the membrane-spanning domain, are important for cleavage by S2P endopeptidase. Replacement of either of these residues does not prevent cleavage, but there is no cleavage if both of these residues are replaced.</text>
        <dbReference type="EC" id="3.4.24.85"/>
    </reaction>
</comment>
<feature type="transmembrane region" description="Helical" evidence="10">
    <location>
        <begin position="418"/>
        <end position="435"/>
    </location>
</feature>
<feature type="domain" description="Peptidase M50" evidence="11">
    <location>
        <begin position="130"/>
        <end position="473"/>
    </location>
</feature>
<keyword evidence="13" id="KW-1185">Reference proteome</keyword>
<dbReference type="GO" id="GO:0005737">
    <property type="term" value="C:cytoplasm"/>
    <property type="evidence" value="ECO:0007669"/>
    <property type="project" value="TreeGrafter"/>
</dbReference>
<feature type="transmembrane region" description="Helical" evidence="10">
    <location>
        <begin position="74"/>
        <end position="95"/>
    </location>
</feature>
<reference evidence="12" key="1">
    <citation type="submission" date="2020-11" db="EMBL/GenBank/DDBJ databases">
        <authorList>
            <person name="Whiteford S."/>
        </authorList>
    </citation>
    <scope>NUCLEOTIDE SEQUENCE</scope>
</reference>
<dbReference type="InterPro" id="IPR008915">
    <property type="entry name" value="Peptidase_M50"/>
</dbReference>
<name>A0A8S4G9Z7_PLUXY</name>
<evidence type="ECO:0000256" key="2">
    <source>
        <dbReference type="ARBA" id="ARBA00004127"/>
    </source>
</evidence>
<dbReference type="Proteomes" id="UP000653454">
    <property type="component" value="Unassembled WGS sequence"/>
</dbReference>
<feature type="transmembrane region" description="Helical" evidence="10">
    <location>
        <begin position="30"/>
        <end position="53"/>
    </location>
</feature>
<dbReference type="GO" id="GO:0031293">
    <property type="term" value="P:membrane protein intracellular domain proteolysis"/>
    <property type="evidence" value="ECO:0007669"/>
    <property type="project" value="TreeGrafter"/>
</dbReference>
<dbReference type="AlphaFoldDB" id="A0A8S4G9Z7"/>
<dbReference type="GO" id="GO:0004222">
    <property type="term" value="F:metalloendopeptidase activity"/>
    <property type="evidence" value="ECO:0007669"/>
    <property type="project" value="InterPro"/>
</dbReference>
<feature type="transmembrane region" description="Helical" evidence="10">
    <location>
        <begin position="126"/>
        <end position="143"/>
    </location>
</feature>
<evidence type="ECO:0000256" key="4">
    <source>
        <dbReference type="ARBA" id="ARBA00014400"/>
    </source>
</evidence>